<keyword evidence="3" id="KW-1185">Reference proteome</keyword>
<accession>A0ABR9PDR2</accession>
<feature type="compositionally biased region" description="Acidic residues" evidence="1">
    <location>
        <begin position="80"/>
        <end position="94"/>
    </location>
</feature>
<evidence type="ECO:0000256" key="1">
    <source>
        <dbReference type="SAM" id="MobiDB-lite"/>
    </source>
</evidence>
<dbReference type="EMBL" id="JADBGI010000031">
    <property type="protein sequence ID" value="MBE3001952.1"/>
    <property type="molecule type" value="Genomic_DNA"/>
</dbReference>
<name>A0ABR9PDR2_9ACTN</name>
<evidence type="ECO:0000313" key="3">
    <source>
        <dbReference type="Proteomes" id="UP000806528"/>
    </source>
</evidence>
<evidence type="ECO:0000313" key="2">
    <source>
        <dbReference type="EMBL" id="MBE3001952.1"/>
    </source>
</evidence>
<proteinExistence type="predicted"/>
<reference evidence="2 3" key="1">
    <citation type="submission" date="2020-09" db="EMBL/GenBank/DDBJ databases">
        <title>Diversity and distribution of actinomycetes associated with coral in the coast of Hainan.</title>
        <authorList>
            <person name="Li F."/>
        </authorList>
    </citation>
    <scope>NUCLEOTIDE SEQUENCE [LARGE SCALE GENOMIC DNA]</scope>
    <source>
        <strain evidence="2 3">HNM0947</strain>
    </source>
</reference>
<comment type="caution">
    <text evidence="2">The sequence shown here is derived from an EMBL/GenBank/DDBJ whole genome shotgun (WGS) entry which is preliminary data.</text>
</comment>
<feature type="region of interest" description="Disordered" evidence="1">
    <location>
        <begin position="175"/>
        <end position="194"/>
    </location>
</feature>
<dbReference type="Proteomes" id="UP000806528">
    <property type="component" value="Unassembled WGS sequence"/>
</dbReference>
<sequence length="215" mass="23386">MFNPIALLCLLVRMVRASQGVHISAFGYVRELAGEVQRSRTRQSCRNPQDRRNRSRRVRRYAERIPRLGSGIESGPESGPESESEPGVDADSDSGLEATVHGFAVRDAASVNVSVPAAIVRGRCFVSGRATGARPVESRKLALAVLCALADQDRRGLGLRGLDVDLDPGLGLDPRALDRPDRVRPDGGRPDRVRFDRVRNDRAPGRDMLVVGEAA</sequence>
<feature type="compositionally biased region" description="Low complexity" evidence="1">
    <location>
        <begin position="69"/>
        <end position="79"/>
    </location>
</feature>
<evidence type="ECO:0008006" key="4">
    <source>
        <dbReference type="Google" id="ProtNLM"/>
    </source>
</evidence>
<organism evidence="2 3">
    <name type="scientific">Nocardiopsis coralli</name>
    <dbReference type="NCBI Taxonomy" id="2772213"/>
    <lineage>
        <taxon>Bacteria</taxon>
        <taxon>Bacillati</taxon>
        <taxon>Actinomycetota</taxon>
        <taxon>Actinomycetes</taxon>
        <taxon>Streptosporangiales</taxon>
        <taxon>Nocardiopsidaceae</taxon>
        <taxon>Nocardiopsis</taxon>
    </lineage>
</organism>
<protein>
    <recommendedName>
        <fullName evidence="4">Secreted protein</fullName>
    </recommendedName>
</protein>
<dbReference type="RefSeq" id="WP_193124545.1">
    <property type="nucleotide sequence ID" value="NZ_JADBGI010000031.1"/>
</dbReference>
<feature type="region of interest" description="Disordered" evidence="1">
    <location>
        <begin position="40"/>
        <end position="95"/>
    </location>
</feature>
<gene>
    <name evidence="2" type="ORF">IDM40_25120</name>
</gene>